<evidence type="ECO:0000256" key="1">
    <source>
        <dbReference type="SAM" id="Phobius"/>
    </source>
</evidence>
<evidence type="ECO:0000313" key="3">
    <source>
        <dbReference type="Proteomes" id="UP000593567"/>
    </source>
</evidence>
<reference evidence="2" key="1">
    <citation type="submission" date="2020-06" db="EMBL/GenBank/DDBJ databases">
        <title>Draft genome of Bugula neritina, a colonial animal packing powerful symbionts and potential medicines.</title>
        <authorList>
            <person name="Rayko M."/>
        </authorList>
    </citation>
    <scope>NUCLEOTIDE SEQUENCE [LARGE SCALE GENOMIC DNA]</scope>
    <source>
        <strain evidence="2">Kwan_BN1</strain>
    </source>
</reference>
<gene>
    <name evidence="2" type="ORF">EB796_019910</name>
</gene>
<keyword evidence="1" id="KW-0812">Transmembrane</keyword>
<organism evidence="2 3">
    <name type="scientific">Bugula neritina</name>
    <name type="common">Brown bryozoan</name>
    <name type="synonym">Sertularia neritina</name>
    <dbReference type="NCBI Taxonomy" id="10212"/>
    <lineage>
        <taxon>Eukaryota</taxon>
        <taxon>Metazoa</taxon>
        <taxon>Spiralia</taxon>
        <taxon>Lophotrochozoa</taxon>
        <taxon>Bryozoa</taxon>
        <taxon>Gymnolaemata</taxon>
        <taxon>Cheilostomatida</taxon>
        <taxon>Flustrina</taxon>
        <taxon>Buguloidea</taxon>
        <taxon>Bugulidae</taxon>
        <taxon>Bugula</taxon>
    </lineage>
</organism>
<sequence length="73" mass="8339">MLSFTPVKCRHTNTICFVDTLLPSLWMLLQVLHLVLMLMPALTQITHLFTIPNLSLDLSKVTSFLLKACRLLE</sequence>
<evidence type="ECO:0000313" key="2">
    <source>
        <dbReference type="EMBL" id="KAF6021787.1"/>
    </source>
</evidence>
<keyword evidence="3" id="KW-1185">Reference proteome</keyword>
<keyword evidence="1" id="KW-0472">Membrane</keyword>
<dbReference type="Proteomes" id="UP000593567">
    <property type="component" value="Unassembled WGS sequence"/>
</dbReference>
<keyword evidence="1" id="KW-1133">Transmembrane helix</keyword>
<dbReference type="EMBL" id="VXIV02002963">
    <property type="protein sequence ID" value="KAF6021787.1"/>
    <property type="molecule type" value="Genomic_DNA"/>
</dbReference>
<feature type="transmembrane region" description="Helical" evidence="1">
    <location>
        <begin position="27"/>
        <end position="50"/>
    </location>
</feature>
<comment type="caution">
    <text evidence="2">The sequence shown here is derived from an EMBL/GenBank/DDBJ whole genome shotgun (WGS) entry which is preliminary data.</text>
</comment>
<protein>
    <submittedName>
        <fullName evidence="2">Uncharacterized protein</fullName>
    </submittedName>
</protein>
<proteinExistence type="predicted"/>
<accession>A0A7J7J781</accession>
<name>A0A7J7J781_BUGNE</name>
<dbReference type="AlphaFoldDB" id="A0A7J7J781"/>